<reference evidence="2" key="1">
    <citation type="submission" date="2021-06" db="EMBL/GenBank/DDBJ databases">
        <authorList>
            <person name="Kallberg Y."/>
            <person name="Tangrot J."/>
            <person name="Rosling A."/>
        </authorList>
    </citation>
    <scope>NUCLEOTIDE SEQUENCE</scope>
    <source>
        <strain evidence="2">MA453B</strain>
    </source>
</reference>
<dbReference type="AlphaFoldDB" id="A0A9N9H6R9"/>
<name>A0A9N9H6R9_9GLOM</name>
<accession>A0A9N9H6R9</accession>
<dbReference type="PANTHER" id="PTHR14499">
    <property type="entry name" value="POTASSIUM CHANNEL TETRAMERIZATION DOMAIN-CONTAINING"/>
    <property type="match status" value="1"/>
</dbReference>
<dbReference type="OrthoDB" id="2414723at2759"/>
<dbReference type="PRINTS" id="PR00169">
    <property type="entry name" value="KCHANNEL"/>
</dbReference>
<evidence type="ECO:0000313" key="3">
    <source>
        <dbReference type="Proteomes" id="UP000789405"/>
    </source>
</evidence>
<sequence>YETFQSTLTAQPKTLLGTMFQDRNKCMRHPINGNEYFFDRNSEAFYYIMEFYRTGKLNWSTESGRVTWKQLEEELDYFQIPFNRPTVICSSVLETIRTNFNNLISMFEELIISCCNYLITNIKLEIKDDYIHIIKDTSADRHYYDLQDLQTSCSSKFTYSKALVILNNMVNYIGDHLIIRFSDLGLKWKAGRNQYNDHLITISLSFENIYKCLNER</sequence>
<organism evidence="2 3">
    <name type="scientific">Dentiscutata erythropus</name>
    <dbReference type="NCBI Taxonomy" id="1348616"/>
    <lineage>
        <taxon>Eukaryota</taxon>
        <taxon>Fungi</taxon>
        <taxon>Fungi incertae sedis</taxon>
        <taxon>Mucoromycota</taxon>
        <taxon>Glomeromycotina</taxon>
        <taxon>Glomeromycetes</taxon>
        <taxon>Diversisporales</taxon>
        <taxon>Gigasporaceae</taxon>
        <taxon>Dentiscutata</taxon>
    </lineage>
</organism>
<feature type="non-terminal residue" evidence="2">
    <location>
        <position position="1"/>
    </location>
</feature>
<dbReference type="InterPro" id="IPR003131">
    <property type="entry name" value="T1-type_BTB"/>
</dbReference>
<keyword evidence="3" id="KW-1185">Reference proteome</keyword>
<evidence type="ECO:0000259" key="1">
    <source>
        <dbReference type="Pfam" id="PF02214"/>
    </source>
</evidence>
<proteinExistence type="predicted"/>
<dbReference type="InterPro" id="IPR011333">
    <property type="entry name" value="SKP1/BTB/POZ_sf"/>
</dbReference>
<dbReference type="GO" id="GO:0051260">
    <property type="term" value="P:protein homooligomerization"/>
    <property type="evidence" value="ECO:0007669"/>
    <property type="project" value="InterPro"/>
</dbReference>
<dbReference type="PANTHER" id="PTHR14499:SF136">
    <property type="entry name" value="GH08630P"/>
    <property type="match status" value="1"/>
</dbReference>
<comment type="caution">
    <text evidence="2">The sequence shown here is derived from an EMBL/GenBank/DDBJ whole genome shotgun (WGS) entry which is preliminary data.</text>
</comment>
<dbReference type="SUPFAM" id="SSF54695">
    <property type="entry name" value="POZ domain"/>
    <property type="match status" value="1"/>
</dbReference>
<gene>
    <name evidence="2" type="ORF">DERYTH_LOCUS10715</name>
</gene>
<feature type="domain" description="Potassium channel tetramerisation-type BTB" evidence="1">
    <location>
        <begin position="1"/>
        <end position="81"/>
    </location>
</feature>
<evidence type="ECO:0000313" key="2">
    <source>
        <dbReference type="EMBL" id="CAG8661054.1"/>
    </source>
</evidence>
<dbReference type="Pfam" id="PF02214">
    <property type="entry name" value="BTB_2"/>
    <property type="match status" value="1"/>
</dbReference>
<dbReference type="Proteomes" id="UP000789405">
    <property type="component" value="Unassembled WGS sequence"/>
</dbReference>
<dbReference type="EMBL" id="CAJVPY010006349">
    <property type="protein sequence ID" value="CAG8661054.1"/>
    <property type="molecule type" value="Genomic_DNA"/>
</dbReference>
<dbReference type="Gene3D" id="3.30.710.10">
    <property type="entry name" value="Potassium Channel Kv1.1, Chain A"/>
    <property type="match status" value="1"/>
</dbReference>
<protein>
    <submittedName>
        <fullName evidence="2">17582_t:CDS:1</fullName>
    </submittedName>
</protein>